<feature type="transmembrane region" description="Helical" evidence="1">
    <location>
        <begin position="18"/>
        <end position="36"/>
    </location>
</feature>
<keyword evidence="1" id="KW-0472">Membrane</keyword>
<name>A0A5B9DFG5_9ARCH</name>
<dbReference type="EMBL" id="CP042905">
    <property type="protein sequence ID" value="QEE17761.1"/>
    <property type="molecule type" value="Genomic_DNA"/>
</dbReference>
<gene>
    <name evidence="2" type="ORF">DSAG12_03599</name>
</gene>
<feature type="transmembrane region" description="Helical" evidence="1">
    <location>
        <begin position="135"/>
        <end position="158"/>
    </location>
</feature>
<accession>A0A5B9DFG5</accession>
<dbReference type="AlphaFoldDB" id="A0A5B9DFG5"/>
<evidence type="ECO:0000313" key="2">
    <source>
        <dbReference type="EMBL" id="QEE17761.1"/>
    </source>
</evidence>
<feature type="transmembrane region" description="Helical" evidence="1">
    <location>
        <begin position="42"/>
        <end position="57"/>
    </location>
</feature>
<feature type="transmembrane region" description="Helical" evidence="1">
    <location>
        <begin position="164"/>
        <end position="182"/>
    </location>
</feature>
<protein>
    <submittedName>
        <fullName evidence="2">Uncharacterized protein</fullName>
    </submittedName>
</protein>
<reference evidence="2" key="1">
    <citation type="journal article" date="2020" name="Nature">
        <title>Isolation of an archaeon at the prokaryote-eukaryote interface.</title>
        <authorList>
            <person name="Imachi H."/>
            <person name="Nobu M.K."/>
            <person name="Nakahara N."/>
            <person name="Morono Y."/>
            <person name="Ogawara M."/>
            <person name="Takaki Y."/>
            <person name="Takano Y."/>
            <person name="Uematsu K."/>
            <person name="Ikuta T."/>
            <person name="Ito M."/>
            <person name="Matsui Y."/>
            <person name="Miyazaki M."/>
            <person name="Murata K."/>
            <person name="Saito Y."/>
            <person name="Sakai S."/>
            <person name="Song C."/>
            <person name="Tasumi E."/>
            <person name="Yamanaka Y."/>
            <person name="Yamaguchi T."/>
            <person name="Kamagata Y."/>
            <person name="Tamaki H."/>
            <person name="Takai K."/>
        </authorList>
    </citation>
    <scope>NUCLEOTIDE SEQUENCE [LARGE SCALE GENOMIC DNA]</scope>
    <source>
        <strain evidence="2">MK-D1</strain>
    </source>
</reference>
<evidence type="ECO:0000256" key="1">
    <source>
        <dbReference type="SAM" id="Phobius"/>
    </source>
</evidence>
<keyword evidence="1" id="KW-0812">Transmembrane</keyword>
<feature type="transmembrane region" description="Helical" evidence="1">
    <location>
        <begin position="102"/>
        <end position="123"/>
    </location>
</feature>
<sequence length="201" mass="23202">MSESQNTVIDMPSYKIEIYQGFSALLLVLLFYYGIFYRFNKDFFFLSLILILFLLPIKKYMNLWSLIESLVFDSGHDAAVFFLWSIFLQLSLMVSVIVLPEVFALCCCIQPILIFLIALFSSLMKYLKKIRLVKAICLVLGLGSYLISFLDIAPLHYIAEIFPILSWVLILPINISDYILGINEKEKLTSKESKHSSKKEK</sequence>
<feature type="transmembrane region" description="Helical" evidence="1">
    <location>
        <begin position="78"/>
        <end position="96"/>
    </location>
</feature>
<proteinExistence type="predicted"/>
<keyword evidence="1" id="KW-1133">Transmembrane helix</keyword>
<organism evidence="2">
    <name type="scientific">Promethearchaeum syntrophicum</name>
    <dbReference type="NCBI Taxonomy" id="2594042"/>
    <lineage>
        <taxon>Archaea</taxon>
        <taxon>Promethearchaeati</taxon>
        <taxon>Promethearchaeota</taxon>
        <taxon>Promethearchaeia</taxon>
        <taxon>Promethearchaeales</taxon>
        <taxon>Promethearchaeaceae</taxon>
        <taxon>Promethearchaeum</taxon>
    </lineage>
</organism>